<gene>
    <name evidence="2" type="ORF">F2P81_023818</name>
</gene>
<name>A0A6A4RT16_SCOMX</name>
<protein>
    <submittedName>
        <fullName evidence="2">Uncharacterized protein</fullName>
    </submittedName>
</protein>
<reference evidence="2 3" key="1">
    <citation type="submission" date="2019-06" db="EMBL/GenBank/DDBJ databases">
        <title>Draft genomes of female and male turbot (Scophthalmus maximus).</title>
        <authorList>
            <person name="Xu H."/>
            <person name="Xu X.-W."/>
            <person name="Shao C."/>
            <person name="Chen S."/>
        </authorList>
    </citation>
    <scope>NUCLEOTIDE SEQUENCE [LARGE SCALE GENOMIC DNA]</scope>
    <source>
        <strain evidence="2">Ysfricsl-2016a</strain>
        <tissue evidence="2">Blood</tissue>
    </source>
</reference>
<proteinExistence type="predicted"/>
<dbReference type="AlphaFoldDB" id="A0A6A4RT16"/>
<sequence length="102" mass="11680">MHGMYENVHLMRRGSRGSRNEVVSDGGRDKTMFTIAEIIQSYAVRRLALLRRVFPSTEPRVNAVNKRHREKHTRPRTHCADDVNSLMSNGARLDVVLDPNNP</sequence>
<dbReference type="Proteomes" id="UP000438429">
    <property type="component" value="Unassembled WGS sequence"/>
</dbReference>
<dbReference type="EMBL" id="VEVO01000022">
    <property type="protein sequence ID" value="KAF0023188.1"/>
    <property type="molecule type" value="Genomic_DNA"/>
</dbReference>
<evidence type="ECO:0000313" key="3">
    <source>
        <dbReference type="Proteomes" id="UP000438429"/>
    </source>
</evidence>
<accession>A0A6A4RT16</accession>
<comment type="caution">
    <text evidence="2">The sequence shown here is derived from an EMBL/GenBank/DDBJ whole genome shotgun (WGS) entry which is preliminary data.</text>
</comment>
<evidence type="ECO:0000256" key="1">
    <source>
        <dbReference type="SAM" id="MobiDB-lite"/>
    </source>
</evidence>
<organism evidence="2 3">
    <name type="scientific">Scophthalmus maximus</name>
    <name type="common">Turbot</name>
    <name type="synonym">Psetta maxima</name>
    <dbReference type="NCBI Taxonomy" id="52904"/>
    <lineage>
        <taxon>Eukaryota</taxon>
        <taxon>Metazoa</taxon>
        <taxon>Chordata</taxon>
        <taxon>Craniata</taxon>
        <taxon>Vertebrata</taxon>
        <taxon>Euteleostomi</taxon>
        <taxon>Actinopterygii</taxon>
        <taxon>Neopterygii</taxon>
        <taxon>Teleostei</taxon>
        <taxon>Neoteleostei</taxon>
        <taxon>Acanthomorphata</taxon>
        <taxon>Carangaria</taxon>
        <taxon>Pleuronectiformes</taxon>
        <taxon>Pleuronectoidei</taxon>
        <taxon>Scophthalmidae</taxon>
        <taxon>Scophthalmus</taxon>
    </lineage>
</organism>
<evidence type="ECO:0000313" key="2">
    <source>
        <dbReference type="EMBL" id="KAF0023188.1"/>
    </source>
</evidence>
<feature type="region of interest" description="Disordered" evidence="1">
    <location>
        <begin position="62"/>
        <end position="83"/>
    </location>
</feature>
<feature type="compositionally biased region" description="Basic residues" evidence="1">
    <location>
        <begin position="65"/>
        <end position="77"/>
    </location>
</feature>